<dbReference type="InterPro" id="IPR000435">
    <property type="entry name" value="Tektins"/>
</dbReference>
<comment type="subcellular location">
    <subcellularLocation>
        <location evidence="10">Cytoplasm</location>
        <location evidence="10">Cytoskeleton</location>
        <location evidence="10">Cilium axoneme</location>
    </subcellularLocation>
    <subcellularLocation>
        <location evidence="1">Cytoplasm</location>
        <location evidence="1">Cytoskeleton</location>
        <location evidence="1">Flagellum axoneme</location>
    </subcellularLocation>
</comment>
<keyword evidence="4 10" id="KW-0282">Flagellum</keyword>
<proteinExistence type="inferred from homology"/>
<comment type="similarity">
    <text evidence="2 10">Belongs to the tektin family.</text>
</comment>
<dbReference type="GeneID" id="113471340"/>
<dbReference type="GO" id="GO:0005634">
    <property type="term" value="C:nucleus"/>
    <property type="evidence" value="ECO:0007669"/>
    <property type="project" value="TreeGrafter"/>
</dbReference>
<dbReference type="GO" id="GO:0060271">
    <property type="term" value="P:cilium assembly"/>
    <property type="evidence" value="ECO:0007669"/>
    <property type="project" value="UniProtKB-UniRule"/>
</dbReference>
<keyword evidence="12" id="KW-1185">Reference proteome</keyword>
<evidence type="ECO:0000313" key="13">
    <source>
        <dbReference type="RefSeq" id="XP_026686231.1"/>
    </source>
</evidence>
<evidence type="ECO:0000256" key="2">
    <source>
        <dbReference type="ARBA" id="ARBA00007209"/>
    </source>
</evidence>
<dbReference type="GO" id="GO:0060294">
    <property type="term" value="P:cilium movement involved in cell motility"/>
    <property type="evidence" value="ECO:0007669"/>
    <property type="project" value="UniProtKB-UniRule"/>
</dbReference>
<evidence type="ECO:0000313" key="12">
    <source>
        <dbReference type="Proteomes" id="UP000079169"/>
    </source>
</evidence>
<sequence>MTVQTSPKPTNMISIDAKNRDWLQFSSAIYTRTQTRTKQCQSLLLDVAKVIDAYETSVASHRTSTEHALAVNIGDIRFRIGEISNVKANLESEIASLELYRKRASDFCAYLEREAIVIVRKCLQIRQNRQCVDLYRDSVDQELTTECALLDDIICLMVRLQQQASEHMRRLKRLVFVLNNDLRDKDVSVTLDETNAQLKQESLLLSLDARKLPIDTRKFSHEENTQVTKATLRDSNRELYTCRQYRALVDLLLKQTVEHLDRQREVVDESLTRKIEEYQAAKVKLENQHSETLRSIIDLTNTISDLDKAIQDKRGPMMLAHSRLGNRSDRPGIELVRDEVDARLELEIDHLQTYTLHLQSLLAEAKATLRNLTKVQHELEENINVKSNSLKLDQVDCAVVRMGLKYNVY</sequence>
<evidence type="ECO:0000256" key="3">
    <source>
        <dbReference type="ARBA" id="ARBA00022490"/>
    </source>
</evidence>
<name>A0A3Q0JCR6_DIACI</name>
<accession>A0A3Q0JCR6</accession>
<keyword evidence="7" id="KW-0206">Cytoskeleton</keyword>
<keyword evidence="6 10" id="KW-0969">Cilium</keyword>
<keyword evidence="8 10" id="KW-0966">Cell projection</keyword>
<dbReference type="KEGG" id="dci:113471340"/>
<feature type="coiled-coil region" evidence="11">
    <location>
        <begin position="268"/>
        <end position="295"/>
    </location>
</feature>
<dbReference type="PANTHER" id="PTHR19960:SF25">
    <property type="entry name" value="TEKTIN-1"/>
    <property type="match status" value="1"/>
</dbReference>
<gene>
    <name evidence="13" type="primary">LOC113471340</name>
</gene>
<organism evidence="12 13">
    <name type="scientific">Diaphorina citri</name>
    <name type="common">Asian citrus psyllid</name>
    <dbReference type="NCBI Taxonomy" id="121845"/>
    <lineage>
        <taxon>Eukaryota</taxon>
        <taxon>Metazoa</taxon>
        <taxon>Ecdysozoa</taxon>
        <taxon>Arthropoda</taxon>
        <taxon>Hexapoda</taxon>
        <taxon>Insecta</taxon>
        <taxon>Pterygota</taxon>
        <taxon>Neoptera</taxon>
        <taxon>Paraneoptera</taxon>
        <taxon>Hemiptera</taxon>
        <taxon>Sternorrhyncha</taxon>
        <taxon>Psylloidea</taxon>
        <taxon>Psyllidae</taxon>
        <taxon>Diaphorininae</taxon>
        <taxon>Diaphorina</taxon>
    </lineage>
</organism>
<reference evidence="13" key="1">
    <citation type="submission" date="2025-08" db="UniProtKB">
        <authorList>
            <consortium name="RefSeq"/>
        </authorList>
    </citation>
    <scope>IDENTIFICATION</scope>
</reference>
<dbReference type="PANTHER" id="PTHR19960">
    <property type="entry name" value="TEKTIN"/>
    <property type="match status" value="1"/>
</dbReference>
<evidence type="ECO:0000256" key="8">
    <source>
        <dbReference type="ARBA" id="ARBA00023273"/>
    </source>
</evidence>
<comment type="function">
    <text evidence="9">Microtubule inner protein (MIP) part of the dynein-decorated doublet microtubules (DMTs) in cilia and flagellar axoneme. Forms filamentous polymers in the walls of ciliary and flagellar microtubules.</text>
</comment>
<evidence type="ECO:0000256" key="10">
    <source>
        <dbReference type="RuleBase" id="RU367040"/>
    </source>
</evidence>
<dbReference type="PRINTS" id="PR00511">
    <property type="entry name" value="TEKTIN"/>
</dbReference>
<keyword evidence="5 11" id="KW-0175">Coiled coil</keyword>
<evidence type="ECO:0000256" key="6">
    <source>
        <dbReference type="ARBA" id="ARBA00023069"/>
    </source>
</evidence>
<dbReference type="GO" id="GO:0005930">
    <property type="term" value="C:axoneme"/>
    <property type="evidence" value="ECO:0007669"/>
    <property type="project" value="UniProtKB-SubCell"/>
</dbReference>
<evidence type="ECO:0000256" key="11">
    <source>
        <dbReference type="SAM" id="Coils"/>
    </source>
</evidence>
<keyword evidence="3" id="KW-0963">Cytoplasm</keyword>
<evidence type="ECO:0000256" key="5">
    <source>
        <dbReference type="ARBA" id="ARBA00023054"/>
    </source>
</evidence>
<dbReference type="GO" id="GO:0015630">
    <property type="term" value="C:microtubule cytoskeleton"/>
    <property type="evidence" value="ECO:0007669"/>
    <property type="project" value="UniProtKB-UniRule"/>
</dbReference>
<dbReference type="STRING" id="121845.A0A3Q0JCR6"/>
<dbReference type="PaxDb" id="121845-A0A3Q0JCR6"/>
<dbReference type="RefSeq" id="XP_026686231.1">
    <property type="nucleotide sequence ID" value="XM_026830430.1"/>
</dbReference>
<protein>
    <recommendedName>
        <fullName evidence="10">Tektin</fullName>
    </recommendedName>
</protein>
<evidence type="ECO:0000256" key="9">
    <source>
        <dbReference type="ARBA" id="ARBA00045224"/>
    </source>
</evidence>
<dbReference type="Pfam" id="PF03148">
    <property type="entry name" value="Tektin"/>
    <property type="match status" value="1"/>
</dbReference>
<evidence type="ECO:0000256" key="7">
    <source>
        <dbReference type="ARBA" id="ARBA00023212"/>
    </source>
</evidence>
<dbReference type="AlphaFoldDB" id="A0A3Q0JCR6"/>
<dbReference type="InterPro" id="IPR048256">
    <property type="entry name" value="Tektin-like"/>
</dbReference>
<evidence type="ECO:0000256" key="4">
    <source>
        <dbReference type="ARBA" id="ARBA00022846"/>
    </source>
</evidence>
<evidence type="ECO:0000256" key="1">
    <source>
        <dbReference type="ARBA" id="ARBA00004611"/>
    </source>
</evidence>
<dbReference type="Proteomes" id="UP000079169">
    <property type="component" value="Unplaced"/>
</dbReference>